<evidence type="ECO:0000313" key="2">
    <source>
        <dbReference type="EMBL" id="MBT1708033.1"/>
    </source>
</evidence>
<evidence type="ECO:0000313" key="3">
    <source>
        <dbReference type="Proteomes" id="UP001319080"/>
    </source>
</evidence>
<comment type="caution">
    <text evidence="2">The sequence shown here is derived from an EMBL/GenBank/DDBJ whole genome shotgun (WGS) entry which is preliminary data.</text>
</comment>
<keyword evidence="3" id="KW-1185">Reference proteome</keyword>
<sequence>MKSFYTVCLIILCHIASAQVELPDPSPEASYSQHVGYTRMNLRYGRPAARGRMIFGGLVPYGKVWRTGAGRCTIVQFDAPVTIGGRDMPPGAYALLTIPNTNHWTVILNADTTKVYGRPADYRTTTEVHRFEVKPEKTARYYESLSLTLDGARYDAELIVAWENTQIRFSLLTHSDSVATARLETALKQTPDNPDLLGQAAEYWALHYNKDMPRQLQVLDRALAIKKSAWLYRLKMDIYIRQGKPADAQKIAKEAIAFVRETKPEGWERTIGLFEEESKQIR</sequence>
<keyword evidence="1" id="KW-0732">Signal</keyword>
<proteinExistence type="predicted"/>
<dbReference type="Gene3D" id="1.25.40.10">
    <property type="entry name" value="Tetratricopeptide repeat domain"/>
    <property type="match status" value="1"/>
</dbReference>
<evidence type="ECO:0000256" key="1">
    <source>
        <dbReference type="SAM" id="SignalP"/>
    </source>
</evidence>
<feature type="signal peptide" evidence="1">
    <location>
        <begin position="1"/>
        <end position="18"/>
    </location>
</feature>
<dbReference type="AlphaFoldDB" id="A0AAP2DXL5"/>
<reference evidence="2 3" key="1">
    <citation type="submission" date="2021-05" db="EMBL/GenBank/DDBJ databases">
        <title>A Polyphasic approach of four new species of the genus Ohtaekwangia: Ohtaekwangia histidinii sp. nov., Ohtaekwangia cretensis sp. nov., Ohtaekwangia indiensis sp. nov., Ohtaekwangia reichenbachii sp. nov. from diverse environment.</title>
        <authorList>
            <person name="Octaviana S."/>
        </authorList>
    </citation>
    <scope>NUCLEOTIDE SEQUENCE [LARGE SCALE GENOMIC DNA]</scope>
    <source>
        <strain evidence="2 3">PWU5</strain>
    </source>
</reference>
<accession>A0AAP2DXL5</accession>
<dbReference type="Proteomes" id="UP001319080">
    <property type="component" value="Unassembled WGS sequence"/>
</dbReference>
<dbReference type="InterPro" id="IPR011990">
    <property type="entry name" value="TPR-like_helical_dom_sf"/>
</dbReference>
<dbReference type="Pfam" id="PF11138">
    <property type="entry name" value="DUF2911"/>
    <property type="match status" value="1"/>
</dbReference>
<dbReference type="RefSeq" id="WP_254083622.1">
    <property type="nucleotide sequence ID" value="NZ_JAHESE010000004.1"/>
</dbReference>
<protein>
    <submittedName>
        <fullName evidence="2">DUF2911 domain-containing protein</fullName>
    </submittedName>
</protein>
<dbReference type="EMBL" id="JAHESE010000004">
    <property type="protein sequence ID" value="MBT1708033.1"/>
    <property type="molecule type" value="Genomic_DNA"/>
</dbReference>
<name>A0AAP2DXL5_9BACT</name>
<dbReference type="InterPro" id="IPR021314">
    <property type="entry name" value="DUF2911"/>
</dbReference>
<gene>
    <name evidence="2" type="ORF">KK062_07360</name>
</gene>
<feature type="chain" id="PRO_5042835459" evidence="1">
    <location>
        <begin position="19"/>
        <end position="282"/>
    </location>
</feature>
<organism evidence="2 3">
    <name type="scientific">Dawidia cretensis</name>
    <dbReference type="NCBI Taxonomy" id="2782350"/>
    <lineage>
        <taxon>Bacteria</taxon>
        <taxon>Pseudomonadati</taxon>
        <taxon>Bacteroidota</taxon>
        <taxon>Cytophagia</taxon>
        <taxon>Cytophagales</taxon>
        <taxon>Chryseotaleaceae</taxon>
        <taxon>Dawidia</taxon>
    </lineage>
</organism>